<evidence type="ECO:0000256" key="2">
    <source>
        <dbReference type="SAM" id="MobiDB-lite"/>
    </source>
</evidence>
<comment type="caution">
    <text evidence="3">The sequence shown here is derived from an EMBL/GenBank/DDBJ whole genome shotgun (WGS) entry which is preliminary data.</text>
</comment>
<accession>A0ABQ2EW72</accession>
<dbReference type="Proteomes" id="UP000647587">
    <property type="component" value="Unassembled WGS sequence"/>
</dbReference>
<evidence type="ECO:0000256" key="1">
    <source>
        <dbReference type="SAM" id="Coils"/>
    </source>
</evidence>
<keyword evidence="1" id="KW-0175">Coiled coil</keyword>
<feature type="compositionally biased region" description="Polar residues" evidence="2">
    <location>
        <begin position="315"/>
        <end position="324"/>
    </location>
</feature>
<feature type="coiled-coil region" evidence="1">
    <location>
        <begin position="126"/>
        <end position="212"/>
    </location>
</feature>
<sequence>MLEQIISAGKEQVSVTRSLQQVIAVTLTQLRELSGGATSQEAQKHIATLQGIIISSQEQIKTATELRQAIQRTLEDVRGTPLEDVSGTLLNTLSTVVRRQIEQLQELIATAVSEADTAGQVAELQQVSAEAQIRHTQVEHEQEERELAQLEILGGQALERVRELEESGRTHEAQRVELEEKAEDAGLQISALESEERENRAQLALLEKEEVASMKARQALEAQVERSRAQMDSPLGAYKSVVFGGLHRMGGKQHIERFNTTLGARLTHLPRRLRSFCRRPFYLETVIWLFIHRYNASLSCIHHPGQENAAFPGLRQSSTQTQRTLVRRSGPQPRHLQGRREGG</sequence>
<organism evidence="3 4">
    <name type="scientific">Deinococcus malanensis</name>
    <dbReference type="NCBI Taxonomy" id="1706855"/>
    <lineage>
        <taxon>Bacteria</taxon>
        <taxon>Thermotogati</taxon>
        <taxon>Deinococcota</taxon>
        <taxon>Deinococci</taxon>
        <taxon>Deinococcales</taxon>
        <taxon>Deinococcaceae</taxon>
        <taxon>Deinococcus</taxon>
    </lineage>
</organism>
<feature type="region of interest" description="Disordered" evidence="2">
    <location>
        <begin position="312"/>
        <end position="343"/>
    </location>
</feature>
<evidence type="ECO:0000313" key="4">
    <source>
        <dbReference type="Proteomes" id="UP000647587"/>
    </source>
</evidence>
<protein>
    <submittedName>
        <fullName evidence="3">Uncharacterized protein</fullName>
    </submittedName>
</protein>
<name>A0ABQ2EW72_9DEIO</name>
<proteinExistence type="predicted"/>
<gene>
    <name evidence="3" type="ORF">GCM10008955_23910</name>
</gene>
<reference evidence="4" key="1">
    <citation type="journal article" date="2019" name="Int. J. Syst. Evol. Microbiol.">
        <title>The Global Catalogue of Microorganisms (GCM) 10K type strain sequencing project: providing services to taxonomists for standard genome sequencing and annotation.</title>
        <authorList>
            <consortium name="The Broad Institute Genomics Platform"/>
            <consortium name="The Broad Institute Genome Sequencing Center for Infectious Disease"/>
            <person name="Wu L."/>
            <person name="Ma J."/>
        </authorList>
    </citation>
    <scope>NUCLEOTIDE SEQUENCE [LARGE SCALE GENOMIC DNA]</scope>
    <source>
        <strain evidence="4">JCM 30331</strain>
    </source>
</reference>
<dbReference type="EMBL" id="BMPP01000009">
    <property type="protein sequence ID" value="GGK29355.1"/>
    <property type="molecule type" value="Genomic_DNA"/>
</dbReference>
<keyword evidence="4" id="KW-1185">Reference proteome</keyword>
<evidence type="ECO:0000313" key="3">
    <source>
        <dbReference type="EMBL" id="GGK29355.1"/>
    </source>
</evidence>